<dbReference type="PANTHER" id="PTHR24121:SF23">
    <property type="entry name" value="NO MECHANORECEPTOR POTENTIAL C, ISOFORM H"/>
    <property type="match status" value="1"/>
</dbReference>
<dbReference type="AlphaFoldDB" id="A0A1E7F6P0"/>
<dbReference type="InterPro" id="IPR036770">
    <property type="entry name" value="Ankyrin_rpt-contain_sf"/>
</dbReference>
<dbReference type="Proteomes" id="UP000095751">
    <property type="component" value="Unassembled WGS sequence"/>
</dbReference>
<dbReference type="SMART" id="SM00248">
    <property type="entry name" value="ANK"/>
    <property type="match status" value="4"/>
</dbReference>
<feature type="compositionally biased region" description="Basic and acidic residues" evidence="1">
    <location>
        <begin position="143"/>
        <end position="164"/>
    </location>
</feature>
<dbReference type="Gene3D" id="3.30.710.10">
    <property type="entry name" value="Potassium Channel Kv1.1, Chain A"/>
    <property type="match status" value="1"/>
</dbReference>
<dbReference type="InParanoid" id="A0A1E7F6P0"/>
<organism evidence="2 3">
    <name type="scientific">Fragilariopsis cylindrus CCMP1102</name>
    <dbReference type="NCBI Taxonomy" id="635003"/>
    <lineage>
        <taxon>Eukaryota</taxon>
        <taxon>Sar</taxon>
        <taxon>Stramenopiles</taxon>
        <taxon>Ochrophyta</taxon>
        <taxon>Bacillariophyta</taxon>
        <taxon>Bacillariophyceae</taxon>
        <taxon>Bacillariophycidae</taxon>
        <taxon>Bacillariales</taxon>
        <taxon>Bacillariaceae</taxon>
        <taxon>Fragilariopsis</taxon>
    </lineage>
</organism>
<name>A0A1E7F6P0_9STRA</name>
<dbReference type="Pfam" id="PF00023">
    <property type="entry name" value="Ank"/>
    <property type="match status" value="1"/>
</dbReference>
<dbReference type="KEGG" id="fcy:FRACYDRAFT_241857"/>
<feature type="region of interest" description="Disordered" evidence="1">
    <location>
        <begin position="135"/>
        <end position="164"/>
    </location>
</feature>
<accession>A0A1E7F6P0</accession>
<dbReference type="OrthoDB" id="46010at2759"/>
<dbReference type="Gene3D" id="1.25.40.20">
    <property type="entry name" value="Ankyrin repeat-containing domain"/>
    <property type="match status" value="1"/>
</dbReference>
<keyword evidence="3" id="KW-1185">Reference proteome</keyword>
<dbReference type="Pfam" id="PF12796">
    <property type="entry name" value="Ank_2"/>
    <property type="match status" value="1"/>
</dbReference>
<protein>
    <submittedName>
        <fullName evidence="2">Uncharacterized protein</fullName>
    </submittedName>
</protein>
<dbReference type="EMBL" id="KV784361">
    <property type="protein sequence ID" value="OEU13523.1"/>
    <property type="molecule type" value="Genomic_DNA"/>
</dbReference>
<reference evidence="2 3" key="1">
    <citation type="submission" date="2016-09" db="EMBL/GenBank/DDBJ databases">
        <title>Extensive genetic diversity and differential bi-allelic expression allows diatom success in the polar Southern Ocean.</title>
        <authorList>
            <consortium name="DOE Joint Genome Institute"/>
            <person name="Mock T."/>
            <person name="Otillar R.P."/>
            <person name="Strauss J."/>
            <person name="Dupont C."/>
            <person name="Frickenhaus S."/>
            <person name="Maumus F."/>
            <person name="Mcmullan M."/>
            <person name="Sanges R."/>
            <person name="Schmutz J."/>
            <person name="Toseland A."/>
            <person name="Valas R."/>
            <person name="Veluchamy A."/>
            <person name="Ward B.J."/>
            <person name="Allen A."/>
            <person name="Barry K."/>
            <person name="Falciatore A."/>
            <person name="Ferrante M."/>
            <person name="Fortunato A.E."/>
            <person name="Gloeckner G."/>
            <person name="Gruber A."/>
            <person name="Hipkin R."/>
            <person name="Janech M."/>
            <person name="Kroth P."/>
            <person name="Leese F."/>
            <person name="Lindquist E."/>
            <person name="Lyon B.R."/>
            <person name="Martin J."/>
            <person name="Mayer C."/>
            <person name="Parker M."/>
            <person name="Quesneville H."/>
            <person name="Raymond J."/>
            <person name="Uhlig C."/>
            <person name="Valentin K.U."/>
            <person name="Worden A.Z."/>
            <person name="Armbrust E.V."/>
            <person name="Bowler C."/>
            <person name="Green B."/>
            <person name="Moulton V."/>
            <person name="Van Oosterhout C."/>
            <person name="Grigoriev I."/>
        </authorList>
    </citation>
    <scope>NUCLEOTIDE SEQUENCE [LARGE SCALE GENOMIC DNA]</scope>
    <source>
        <strain evidence="2 3">CCMP1102</strain>
    </source>
</reference>
<dbReference type="InterPro" id="IPR002110">
    <property type="entry name" value="Ankyrin_rpt"/>
</dbReference>
<sequence>MTTTVSESVVLRAEAAVFVFKPSCNFALASTTATGDEVVVANNNRVVDYWNYDIYGNELERIPPSSDLTTVSPVLNSSSPSSIWYEVSVRDIPSIVREQEGGGEEKINTASASKSTTTKEKTWCNGLQLLTSRRDSSISTNSDKYDHDETTSNEAIEEKQVGSNKENDDRWWTAVAEQRLQREFRAELEEKLALVRIVVGKNDVDHCVIELVDKEPINNVEDSRYNHKNDSGHGENIYGKSISDRISTCSSSENEDVYLSALDHHVKNNNASSLSTKKLLECIVEQSDDRALRELLELSWIKSDEKQELHDHFCIATDRISSSKVFDKENGPGLVDYAIEVAIRQDKPQILRTILSVTSGRVPIDTASKRHGSPLIQTVELGHEECASILLSTQDRGSTLLFLKDIDGNTALHYCCREKGDKSILLMLLKQAIGNTKGKRQQFSKLVTARNKNMQTPLHLACQCGRDDLVEVFLTTCKSSLLFKLFSTTDIDNRTPLLTAVANNSCDVVVSLIMWRGNHSLHGPSVINESGCSQTKKALLSCPLVCAAHNGNLDMIDLLVQFENHSGTVVYHVTEALPMLLRSDAPLHNKVKGSDILIHAGGNPFEEIDLSTVSSETETTIEVAARVGPDVILRSVISAGRRILRNQQLSRRNDPKLQQQPDAFFRILESKEDSEANSAMKNALIAASFRAYTKQKALDFSAAIVLYEEMPKVDDTDLTRLQTSMLHEKFTYYKPEIKNYCFLATFEHSFCADPVYKGSKSSFLDYDRSVLAEKSFRLLNMPWVQKELIEGECFCPWVRGNAKKIKNQPPNLLMEESVLEDEVILVADGARLLVHASVVSEKSAKLASAIRFARMNRNENSCDKILHLAVSIPAHFLSLLIQHIYHGSICYSWPNMKDGNMCRYLLEFMLIAEEFLMPSLVQEIEMRLLSSSPKCCFCWHCCQAVRMVSSESNNNVAQCLHCVDGNSRLVTSNSVMDILGITEYMEGLEYGICLAPTSFISINCSEPTKLWKSYDNGIRKHENKIDSWQLNKAVVSLKDTTIIAILKKFASVVKCPNFYLDTEDVLNKEQLLLQMCLNELRNNSIVAASYSKSMRKLLKCNTDSFDDLTVDL</sequence>
<dbReference type="PANTHER" id="PTHR24121">
    <property type="entry name" value="NO MECHANORECEPTOR POTENTIAL C, ISOFORM D-RELATED"/>
    <property type="match status" value="1"/>
</dbReference>
<evidence type="ECO:0000256" key="1">
    <source>
        <dbReference type="SAM" id="MobiDB-lite"/>
    </source>
</evidence>
<dbReference type="InterPro" id="IPR011333">
    <property type="entry name" value="SKP1/BTB/POZ_sf"/>
</dbReference>
<evidence type="ECO:0000313" key="3">
    <source>
        <dbReference type="Proteomes" id="UP000095751"/>
    </source>
</evidence>
<proteinExistence type="predicted"/>
<dbReference type="SUPFAM" id="SSF48403">
    <property type="entry name" value="Ankyrin repeat"/>
    <property type="match status" value="1"/>
</dbReference>
<gene>
    <name evidence="2" type="ORF">FRACYDRAFT_241857</name>
</gene>
<evidence type="ECO:0000313" key="2">
    <source>
        <dbReference type="EMBL" id="OEU13523.1"/>
    </source>
</evidence>